<dbReference type="eggNOG" id="ENOG5033BYR">
    <property type="taxonomic scope" value="Bacteria"/>
</dbReference>
<accession>F7NEI5</accession>
<dbReference type="SUPFAM" id="SSF51294">
    <property type="entry name" value="Hedgehog/intein (Hint) domain"/>
    <property type="match status" value="1"/>
</dbReference>
<organism evidence="1 2">
    <name type="scientific">Acetonema longum DSM 6540</name>
    <dbReference type="NCBI Taxonomy" id="1009370"/>
    <lineage>
        <taxon>Bacteria</taxon>
        <taxon>Bacillati</taxon>
        <taxon>Bacillota</taxon>
        <taxon>Negativicutes</taxon>
        <taxon>Acetonemataceae</taxon>
        <taxon>Acetonema</taxon>
    </lineage>
</organism>
<proteinExistence type="predicted"/>
<dbReference type="STRING" id="1009370.ALO_02241"/>
<dbReference type="Proteomes" id="UP000003240">
    <property type="component" value="Unassembled WGS sequence"/>
</dbReference>
<protein>
    <recommendedName>
        <fullName evidence="3">Hint domain-containing protein</fullName>
    </recommendedName>
</protein>
<dbReference type="RefSeq" id="WP_004092374.1">
    <property type="nucleotide sequence ID" value="NZ_AFGF01000017.1"/>
</dbReference>
<evidence type="ECO:0000313" key="1">
    <source>
        <dbReference type="EMBL" id="EGO65396.1"/>
    </source>
</evidence>
<dbReference type="InterPro" id="IPR036844">
    <property type="entry name" value="Hint_dom_sf"/>
</dbReference>
<reference evidence="1 2" key="1">
    <citation type="journal article" date="2011" name="EMBO J.">
        <title>Structural diversity of bacterial flagellar motors.</title>
        <authorList>
            <person name="Chen S."/>
            <person name="Beeby M."/>
            <person name="Murphy G.E."/>
            <person name="Leadbetter J.R."/>
            <person name="Hendrixson D.R."/>
            <person name="Briegel A."/>
            <person name="Li Z."/>
            <person name="Shi J."/>
            <person name="Tocheva E.I."/>
            <person name="Muller A."/>
            <person name="Dobro M.J."/>
            <person name="Jensen G.J."/>
        </authorList>
    </citation>
    <scope>NUCLEOTIDE SEQUENCE [LARGE SCALE GENOMIC DNA]</scope>
    <source>
        <strain evidence="1 2">DSM 6540</strain>
    </source>
</reference>
<evidence type="ECO:0008006" key="3">
    <source>
        <dbReference type="Google" id="ProtNLM"/>
    </source>
</evidence>
<name>F7NEI5_9FIRM</name>
<sequence>MANDQNRLTEVQRKYLQMLSQMQQPRQGQNFHYGAANAIADIGSAIIKRNAEKGQVKAMTEQYQQPGQQPNFNQWQQGPLGAGLSGQPQFDQWKQGPLGVGMNNQQQQPQYDYNFSGPGVLSDNTPQNPAQMGQQPNFNQWKQGSLGQQPNQGGSAIACFIGSTVISTPTVDKQIKDIRVGDKIISLDVHDKPCIEEVIEVMEPCISPNNYVFVNAKKQCKAGEPLQTISVGTTDTQPFLTVDGLANATAAALTGRKLIGLRGIKEVVSITVNADKEPVYDLKTTGRNIYFANGFAVKGRD</sequence>
<evidence type="ECO:0000313" key="2">
    <source>
        <dbReference type="Proteomes" id="UP000003240"/>
    </source>
</evidence>
<gene>
    <name evidence="1" type="ORF">ALO_02241</name>
</gene>
<dbReference type="EMBL" id="AFGF01000017">
    <property type="protein sequence ID" value="EGO65396.1"/>
    <property type="molecule type" value="Genomic_DNA"/>
</dbReference>
<dbReference type="Gene3D" id="2.170.16.10">
    <property type="entry name" value="Hedgehog/Intein (Hint) domain"/>
    <property type="match status" value="1"/>
</dbReference>
<dbReference type="AlphaFoldDB" id="F7NEI5"/>
<dbReference type="OrthoDB" id="1659780at2"/>
<comment type="caution">
    <text evidence="1">The sequence shown here is derived from an EMBL/GenBank/DDBJ whole genome shotgun (WGS) entry which is preliminary data.</text>
</comment>
<keyword evidence="2" id="KW-1185">Reference proteome</keyword>